<evidence type="ECO:0000256" key="5">
    <source>
        <dbReference type="ARBA" id="ARBA00022884"/>
    </source>
</evidence>
<keyword evidence="4 7" id="KW-0067">ATP-binding</keyword>
<proteinExistence type="inferred from homology"/>
<evidence type="ECO:0000256" key="1">
    <source>
        <dbReference type="ARBA" id="ARBA00022741"/>
    </source>
</evidence>
<sequence length="744" mass="82497">MPTKIFLSQLRLLHFQPMKLHSPQFLSQTLFKFSHLPLQNAAFRPFSVKPDRIRVSKSLVDDEAELSNWVDDLRTGRAETMKPAQRVSSGRETGDREGGFRPRKSSVSRGSGSNFVKKKPNLNSNSRRRFGLSSDDEGHNEVVERVGSGREPVDRDGGFRPRKSSVSRGSGSNFGKRNPNLNSNSNRRFGLSSDDDEGDNEVVERGKFKGVGGSGSIGEFLSEDDVEGETESDDDDDDEEEIVKKSRSVLFGKQNGVSTTPRPASSGGSDSYLSDSRFDQCSVSPLSLKGIKDAGYEKMTVVQEATLPVILKGKDVLAKAKTGTGKTVAFLLPAIEVVVKSPPTDRDQRRPPIFVLVICPTRELACQAAAEATKLLKYHPTLGVQVVIGGTRLALEQKRMQANPCQILVATPGRLRDHIENTAGFASRLMGVKALVLDEADHLLDMGFRKDIEKIIAAIPKQRQTLMFSATIPDEVRQVCHVALKRDFEYINTVQEGSEDTHAQVRQMHLVAPLDKHFHLLYAILKEHIADDVDYKVLVFCTTAMVTRLVADLLGELNLNVREIHSRKPQSYRTRVSDEFRKSKGLILVTSDVSARGVDYPDVTLVVQVGVPADREQYIHRLGRTGRRGKEGQGILLLAPWEEFFLSTAKDLPIGKAPVPLVDPDTKKKVERALSNVEMKNKEAAYQAWLGYYNSNKKVGKDKYRLVELANEFSRCMGLDTPPAIPKLVLGKMGLKNVPGLRSK</sequence>
<organism evidence="12 13">
    <name type="scientific">Trifolium pratense</name>
    <name type="common">Red clover</name>
    <dbReference type="NCBI Taxonomy" id="57577"/>
    <lineage>
        <taxon>Eukaryota</taxon>
        <taxon>Viridiplantae</taxon>
        <taxon>Streptophyta</taxon>
        <taxon>Embryophyta</taxon>
        <taxon>Tracheophyta</taxon>
        <taxon>Spermatophyta</taxon>
        <taxon>Magnoliopsida</taxon>
        <taxon>eudicotyledons</taxon>
        <taxon>Gunneridae</taxon>
        <taxon>Pentapetalae</taxon>
        <taxon>rosids</taxon>
        <taxon>fabids</taxon>
        <taxon>Fabales</taxon>
        <taxon>Fabaceae</taxon>
        <taxon>Papilionoideae</taxon>
        <taxon>50 kb inversion clade</taxon>
        <taxon>NPAAA clade</taxon>
        <taxon>Hologalegina</taxon>
        <taxon>IRL clade</taxon>
        <taxon>Trifolieae</taxon>
        <taxon>Trifolium</taxon>
    </lineage>
</organism>
<reference evidence="12 13" key="2">
    <citation type="journal article" date="2017" name="Front. Plant Sci.">
        <title>Gene Classification and Mining of Molecular Markers Useful in Red Clover (Trifolium pratense) Breeding.</title>
        <authorList>
            <person name="Istvanek J."/>
            <person name="Dluhosova J."/>
            <person name="Dluhos P."/>
            <person name="Patkova L."/>
            <person name="Nedelnik J."/>
            <person name="Repkova J."/>
        </authorList>
    </citation>
    <scope>NUCLEOTIDE SEQUENCE [LARGE SCALE GENOMIC DNA]</scope>
    <source>
        <strain evidence="13">cv. Tatra</strain>
        <tissue evidence="12">Young leaves</tissue>
    </source>
</reference>
<evidence type="ECO:0000259" key="11">
    <source>
        <dbReference type="PROSITE" id="PS51195"/>
    </source>
</evidence>
<evidence type="ECO:0000313" key="13">
    <source>
        <dbReference type="Proteomes" id="UP000236291"/>
    </source>
</evidence>
<dbReference type="AlphaFoldDB" id="A0A2K3P7V8"/>
<dbReference type="Pfam" id="PF00270">
    <property type="entry name" value="DEAD"/>
    <property type="match status" value="1"/>
</dbReference>
<dbReference type="PROSITE" id="PS51192">
    <property type="entry name" value="HELICASE_ATP_BIND_1"/>
    <property type="match status" value="1"/>
</dbReference>
<dbReference type="CDD" id="cd18787">
    <property type="entry name" value="SF2_C_DEAD"/>
    <property type="match status" value="1"/>
</dbReference>
<evidence type="ECO:0000256" key="3">
    <source>
        <dbReference type="ARBA" id="ARBA00022806"/>
    </source>
</evidence>
<comment type="catalytic activity">
    <reaction evidence="7">
        <text>ATP + H2O = ADP + phosphate + H(+)</text>
        <dbReference type="Rhea" id="RHEA:13065"/>
        <dbReference type="ChEBI" id="CHEBI:15377"/>
        <dbReference type="ChEBI" id="CHEBI:15378"/>
        <dbReference type="ChEBI" id="CHEBI:30616"/>
        <dbReference type="ChEBI" id="CHEBI:43474"/>
        <dbReference type="ChEBI" id="CHEBI:456216"/>
        <dbReference type="EC" id="3.6.4.13"/>
    </reaction>
</comment>
<name>A0A2K3P7V8_TRIPR</name>
<dbReference type="GO" id="GO:0016787">
    <property type="term" value="F:hydrolase activity"/>
    <property type="evidence" value="ECO:0007669"/>
    <property type="project" value="UniProtKB-KW"/>
</dbReference>
<dbReference type="InterPro" id="IPR011545">
    <property type="entry name" value="DEAD/DEAH_box_helicase_dom"/>
</dbReference>
<evidence type="ECO:0000259" key="10">
    <source>
        <dbReference type="PROSITE" id="PS51194"/>
    </source>
</evidence>
<dbReference type="Pfam" id="PF00271">
    <property type="entry name" value="Helicase_C"/>
    <property type="match status" value="1"/>
</dbReference>
<comment type="caution">
    <text evidence="12">The sequence shown here is derived from an EMBL/GenBank/DDBJ whole genome shotgun (WGS) entry which is preliminary data.</text>
</comment>
<reference evidence="12 13" key="1">
    <citation type="journal article" date="2014" name="Am. J. Bot.">
        <title>Genome assembly and annotation for red clover (Trifolium pratense; Fabaceae).</title>
        <authorList>
            <person name="Istvanek J."/>
            <person name="Jaros M."/>
            <person name="Krenek A."/>
            <person name="Repkova J."/>
        </authorList>
    </citation>
    <scope>NUCLEOTIDE SEQUENCE [LARGE SCALE GENOMIC DNA]</scope>
    <source>
        <strain evidence="13">cv. Tatra</strain>
        <tissue evidence="12">Young leaves</tissue>
    </source>
</reference>
<evidence type="ECO:0000256" key="8">
    <source>
        <dbReference type="SAM" id="MobiDB-lite"/>
    </source>
</evidence>
<evidence type="ECO:0000259" key="9">
    <source>
        <dbReference type="PROSITE" id="PS51192"/>
    </source>
</evidence>
<evidence type="ECO:0000313" key="12">
    <source>
        <dbReference type="EMBL" id="PNY11375.1"/>
    </source>
</evidence>
<accession>A0A2K3P7V8</accession>
<comment type="domain">
    <text evidence="7">The Q motif is unique to and characteristic of the DEAD box family of RNA helicases and controls ATP binding and hydrolysis.</text>
</comment>
<dbReference type="SUPFAM" id="SSF52540">
    <property type="entry name" value="P-loop containing nucleoside triphosphate hydrolases"/>
    <property type="match status" value="1"/>
</dbReference>
<feature type="compositionally biased region" description="Polar residues" evidence="8">
    <location>
        <begin position="166"/>
        <end position="175"/>
    </location>
</feature>
<keyword evidence="1 7" id="KW-0547">Nucleotide-binding</keyword>
<dbReference type="PANTHER" id="PTHR24031">
    <property type="entry name" value="RNA HELICASE"/>
    <property type="match status" value="1"/>
</dbReference>
<keyword evidence="5 7" id="KW-0694">RNA-binding</keyword>
<keyword evidence="2 7" id="KW-0378">Hydrolase</keyword>
<feature type="domain" description="DEAD-box RNA helicase Q" evidence="11">
    <location>
        <begin position="276"/>
        <end position="304"/>
    </location>
</feature>
<feature type="compositionally biased region" description="Basic residues" evidence="8">
    <location>
        <begin position="116"/>
        <end position="130"/>
    </location>
</feature>
<comment type="function">
    <text evidence="7">RNA helicase.</text>
</comment>
<dbReference type="InterPro" id="IPR014014">
    <property type="entry name" value="RNA_helicase_DEAD_Q_motif"/>
</dbReference>
<feature type="domain" description="Helicase C-terminal" evidence="10">
    <location>
        <begin position="525"/>
        <end position="685"/>
    </location>
</feature>
<feature type="short sequence motif" description="Q motif" evidence="6">
    <location>
        <begin position="276"/>
        <end position="304"/>
    </location>
</feature>
<dbReference type="GO" id="GO:0003724">
    <property type="term" value="F:RNA helicase activity"/>
    <property type="evidence" value="ECO:0007669"/>
    <property type="project" value="UniProtKB-EC"/>
</dbReference>
<dbReference type="SMART" id="SM00490">
    <property type="entry name" value="HELICc"/>
    <property type="match status" value="1"/>
</dbReference>
<feature type="compositionally biased region" description="Low complexity" evidence="8">
    <location>
        <begin position="265"/>
        <end position="275"/>
    </location>
</feature>
<dbReference type="InterPro" id="IPR027417">
    <property type="entry name" value="P-loop_NTPase"/>
</dbReference>
<protein>
    <recommendedName>
        <fullName evidence="7">ATP-dependent RNA helicase</fullName>
        <ecNumber evidence="7">3.6.4.13</ecNumber>
    </recommendedName>
</protein>
<feature type="compositionally biased region" description="Acidic residues" evidence="8">
    <location>
        <begin position="221"/>
        <end position="241"/>
    </location>
</feature>
<comment type="similarity">
    <text evidence="7">Belongs to the DEAD box helicase family.</text>
</comment>
<feature type="domain" description="Helicase ATP-binding" evidence="9">
    <location>
        <begin position="307"/>
        <end position="490"/>
    </location>
</feature>
<dbReference type="PROSITE" id="PS51194">
    <property type="entry name" value="HELICASE_CTER"/>
    <property type="match status" value="1"/>
</dbReference>
<dbReference type="ExpressionAtlas" id="A0A2K3P7V8">
    <property type="expression patterns" value="baseline"/>
</dbReference>
<evidence type="ECO:0000256" key="6">
    <source>
        <dbReference type="PROSITE-ProRule" id="PRU00552"/>
    </source>
</evidence>
<gene>
    <name evidence="12" type="ORF">L195_g007979</name>
</gene>
<dbReference type="Gene3D" id="3.40.50.300">
    <property type="entry name" value="P-loop containing nucleotide triphosphate hydrolases"/>
    <property type="match status" value="2"/>
</dbReference>
<dbReference type="CDD" id="cd17964">
    <property type="entry name" value="DEADc_MSS116"/>
    <property type="match status" value="1"/>
</dbReference>
<dbReference type="Proteomes" id="UP000236291">
    <property type="component" value="Unassembled WGS sequence"/>
</dbReference>
<feature type="compositionally biased region" description="Low complexity" evidence="8">
    <location>
        <begin position="177"/>
        <end position="188"/>
    </location>
</feature>
<evidence type="ECO:0000256" key="4">
    <source>
        <dbReference type="ARBA" id="ARBA00022840"/>
    </source>
</evidence>
<keyword evidence="3 7" id="KW-0347">Helicase</keyword>
<dbReference type="InterPro" id="IPR014001">
    <property type="entry name" value="Helicase_ATP-bd"/>
</dbReference>
<dbReference type="InterPro" id="IPR001650">
    <property type="entry name" value="Helicase_C-like"/>
</dbReference>
<dbReference type="STRING" id="57577.A0A2K3P7V8"/>
<dbReference type="GO" id="GO:0003723">
    <property type="term" value="F:RNA binding"/>
    <property type="evidence" value="ECO:0007669"/>
    <property type="project" value="UniProtKB-UniRule"/>
</dbReference>
<dbReference type="PROSITE" id="PS51195">
    <property type="entry name" value="Q_MOTIF"/>
    <property type="match status" value="1"/>
</dbReference>
<dbReference type="EC" id="3.6.4.13" evidence="7"/>
<feature type="region of interest" description="Disordered" evidence="8">
    <location>
        <begin position="77"/>
        <end position="275"/>
    </location>
</feature>
<dbReference type="GO" id="GO:0005524">
    <property type="term" value="F:ATP binding"/>
    <property type="evidence" value="ECO:0007669"/>
    <property type="project" value="UniProtKB-UniRule"/>
</dbReference>
<evidence type="ECO:0000256" key="7">
    <source>
        <dbReference type="RuleBase" id="RU365068"/>
    </source>
</evidence>
<dbReference type="SMART" id="SM00487">
    <property type="entry name" value="DEXDc"/>
    <property type="match status" value="1"/>
</dbReference>
<dbReference type="EMBL" id="ASHM01004489">
    <property type="protein sequence ID" value="PNY11375.1"/>
    <property type="molecule type" value="Genomic_DNA"/>
</dbReference>
<evidence type="ECO:0000256" key="2">
    <source>
        <dbReference type="ARBA" id="ARBA00022801"/>
    </source>
</evidence>
<feature type="compositionally biased region" description="Basic and acidic residues" evidence="8">
    <location>
        <begin position="136"/>
        <end position="159"/>
    </location>
</feature>